<evidence type="ECO:0000256" key="3">
    <source>
        <dbReference type="ARBA" id="ARBA00023210"/>
    </source>
</evidence>
<dbReference type="Gene3D" id="2.160.20.70">
    <property type="match status" value="1"/>
</dbReference>
<evidence type="ECO:0000256" key="1">
    <source>
        <dbReference type="ARBA" id="ARBA00006291"/>
    </source>
</evidence>
<feature type="region of interest" description="Disordered" evidence="7">
    <location>
        <begin position="123"/>
        <end position="142"/>
    </location>
</feature>
<accession>A0A0P1HEV1</accession>
<dbReference type="GO" id="GO:0051302">
    <property type="term" value="P:regulation of cell division"/>
    <property type="evidence" value="ECO:0007669"/>
    <property type="project" value="InterPro"/>
</dbReference>
<evidence type="ECO:0000313" key="12">
    <source>
        <dbReference type="Proteomes" id="UP000051326"/>
    </source>
</evidence>
<evidence type="ECO:0000259" key="9">
    <source>
        <dbReference type="Pfam" id="PF05209"/>
    </source>
</evidence>
<evidence type="ECO:0000256" key="4">
    <source>
        <dbReference type="ARBA" id="ARBA00023306"/>
    </source>
</evidence>
<evidence type="ECO:0000256" key="7">
    <source>
        <dbReference type="SAM" id="MobiDB-lite"/>
    </source>
</evidence>
<dbReference type="Gene3D" id="3.30.70.260">
    <property type="match status" value="1"/>
</dbReference>
<dbReference type="STRING" id="1396826.PHA8399_04238"/>
<dbReference type="InterPro" id="IPR036145">
    <property type="entry name" value="MinC_C_sf"/>
</dbReference>
<keyword evidence="2 6" id="KW-0132">Cell division</keyword>
<dbReference type="GO" id="GO:1901891">
    <property type="term" value="P:regulation of cell septum assembly"/>
    <property type="evidence" value="ECO:0007669"/>
    <property type="project" value="InterPro"/>
</dbReference>
<sequence length="254" mass="27194">MSVPHQDIPPRGGAPAAAVKPFQIRGRYFTAVALRPEDGPLDQAFYAALDAQLRWNPHFFDGAPLILDLAQAPGLSRPAELRALTDCLRSRGLAVFGVQNATPEQISAAEDAGLITIASGKDAPLNMEGSTRPGPRRELPKKLRPPENRLITQPVRSGQTVVAEGGDLVVVGPVSSGAELIARGSIHVYGRLRGRAMAGAEGDETARIFCHSLDAELLAVAGLYRTSENLEPELLNRPVQVFLQDERLCVEALG</sequence>
<protein>
    <recommendedName>
        <fullName evidence="6">Probable septum site-determining protein MinC</fullName>
    </recommendedName>
</protein>
<dbReference type="AlphaFoldDB" id="A0A0P1HEV1"/>
<comment type="similarity">
    <text evidence="1 6">Belongs to the MinC family.</text>
</comment>
<evidence type="ECO:0000256" key="2">
    <source>
        <dbReference type="ARBA" id="ARBA00022618"/>
    </source>
</evidence>
<feature type="domain" description="Septum formation inhibitor MinC C-terminal" evidence="8">
    <location>
        <begin position="151"/>
        <end position="251"/>
    </location>
</feature>
<dbReference type="EMBL" id="CP081051">
    <property type="protein sequence ID" value="UWQ40010.1"/>
    <property type="molecule type" value="Genomic_DNA"/>
</dbReference>
<comment type="subunit">
    <text evidence="6">Interacts with MinD and FtsZ.</text>
</comment>
<evidence type="ECO:0000259" key="8">
    <source>
        <dbReference type="Pfam" id="PF03775"/>
    </source>
</evidence>
<evidence type="ECO:0000313" key="11">
    <source>
        <dbReference type="EMBL" id="UWQ40010.1"/>
    </source>
</evidence>
<keyword evidence="13" id="KW-1185">Reference proteome</keyword>
<organism evidence="10 12">
    <name type="scientific">Leisingera aquaemixtae</name>
    <dbReference type="NCBI Taxonomy" id="1396826"/>
    <lineage>
        <taxon>Bacteria</taxon>
        <taxon>Pseudomonadati</taxon>
        <taxon>Pseudomonadota</taxon>
        <taxon>Alphaproteobacteria</taxon>
        <taxon>Rhodobacterales</taxon>
        <taxon>Roseobacteraceae</taxon>
        <taxon>Leisingera</taxon>
    </lineage>
</organism>
<keyword evidence="3 6" id="KW-0717">Septation</keyword>
<dbReference type="Proteomes" id="UP001058514">
    <property type="component" value="Chromosome"/>
</dbReference>
<dbReference type="EMBL" id="CYSR01000040">
    <property type="protein sequence ID" value="CUI02077.1"/>
    <property type="molecule type" value="Genomic_DNA"/>
</dbReference>
<dbReference type="InterPro" id="IPR005526">
    <property type="entry name" value="Septum_form_inhib_MinC_C"/>
</dbReference>
<dbReference type="RefSeq" id="WP_058288037.1">
    <property type="nucleotide sequence ID" value="NZ_CP041159.1"/>
</dbReference>
<dbReference type="Proteomes" id="UP000051326">
    <property type="component" value="Unassembled WGS sequence"/>
</dbReference>
<reference evidence="11" key="2">
    <citation type="submission" date="2021-08" db="EMBL/GenBank/DDBJ databases">
        <authorList>
            <person name="Nwanade C."/>
            <person name="Wang M."/>
            <person name="Masoudi A."/>
            <person name="Yu Z."/>
            <person name="Liu J."/>
        </authorList>
    </citation>
    <scope>NUCLEOTIDE SEQUENCE</scope>
    <source>
        <strain evidence="11">S166</strain>
    </source>
</reference>
<dbReference type="Pfam" id="PF03775">
    <property type="entry name" value="MinC_C"/>
    <property type="match status" value="1"/>
</dbReference>
<dbReference type="HAMAP" id="MF_00267">
    <property type="entry name" value="MinC"/>
    <property type="match status" value="1"/>
</dbReference>
<dbReference type="Pfam" id="PF05209">
    <property type="entry name" value="MinC_N"/>
    <property type="match status" value="1"/>
</dbReference>
<dbReference type="InterPro" id="IPR013033">
    <property type="entry name" value="MinC"/>
</dbReference>
<gene>
    <name evidence="6 10" type="primary">minC</name>
    <name evidence="11" type="ORF">K3718_10495</name>
    <name evidence="10" type="ORF">PHA8399_04238</name>
</gene>
<evidence type="ECO:0000256" key="6">
    <source>
        <dbReference type="HAMAP-Rule" id="MF_00267"/>
    </source>
</evidence>
<feature type="domain" description="Septum formation inhibitor MinC N-terminal" evidence="9">
    <location>
        <begin position="22"/>
        <end position="94"/>
    </location>
</feature>
<dbReference type="PANTHER" id="PTHR34108">
    <property type="entry name" value="SEPTUM SITE-DETERMINING PROTEIN MINC"/>
    <property type="match status" value="1"/>
</dbReference>
<dbReference type="InterPro" id="IPR007874">
    <property type="entry name" value="MinC_N"/>
</dbReference>
<dbReference type="SUPFAM" id="SSF63848">
    <property type="entry name" value="Cell-division inhibitor MinC, C-terminal domain"/>
    <property type="match status" value="1"/>
</dbReference>
<evidence type="ECO:0000313" key="13">
    <source>
        <dbReference type="Proteomes" id="UP001058514"/>
    </source>
</evidence>
<evidence type="ECO:0000256" key="5">
    <source>
        <dbReference type="ARBA" id="ARBA00025606"/>
    </source>
</evidence>
<reference evidence="10 12" key="1">
    <citation type="submission" date="2015-09" db="EMBL/GenBank/DDBJ databases">
        <authorList>
            <consortium name="Swine Surveillance"/>
        </authorList>
    </citation>
    <scope>NUCLEOTIDE SEQUENCE [LARGE SCALE GENOMIC DNA]</scope>
    <source>
        <strain evidence="10 12">CECT 8399</strain>
    </source>
</reference>
<dbReference type="GO" id="GO:0000917">
    <property type="term" value="P:division septum assembly"/>
    <property type="evidence" value="ECO:0007669"/>
    <property type="project" value="UniProtKB-KW"/>
</dbReference>
<dbReference type="InterPro" id="IPR016098">
    <property type="entry name" value="CAP/MinC_C"/>
</dbReference>
<dbReference type="NCBIfam" id="TIGR01222">
    <property type="entry name" value="minC"/>
    <property type="match status" value="1"/>
</dbReference>
<keyword evidence="4 6" id="KW-0131">Cell cycle</keyword>
<comment type="function">
    <text evidence="5 6">Cell division inhibitor that blocks the formation of polar Z ring septums. Rapidly oscillates between the poles of the cell to destabilize FtsZ filaments that have formed before they mature into polar Z rings. Prevents FtsZ polymerization.</text>
</comment>
<name>A0A0P1HEV1_9RHOB</name>
<dbReference type="PANTHER" id="PTHR34108:SF1">
    <property type="entry name" value="SEPTUM SITE-DETERMINING PROTEIN MINC"/>
    <property type="match status" value="1"/>
</dbReference>
<proteinExistence type="inferred from homology"/>
<dbReference type="GO" id="GO:0000902">
    <property type="term" value="P:cell morphogenesis"/>
    <property type="evidence" value="ECO:0007669"/>
    <property type="project" value="InterPro"/>
</dbReference>
<evidence type="ECO:0000313" key="10">
    <source>
        <dbReference type="EMBL" id="CUI02077.1"/>
    </source>
</evidence>